<dbReference type="Pfam" id="PF04205">
    <property type="entry name" value="FMN_bind"/>
    <property type="match status" value="1"/>
</dbReference>
<sequence length="139" mass="14108">MRTMTRTVGALAFAGAATTLLAGCGGDAEAEPAAATTAYDPLYADGVYDGPVETNPRGDYQAQVAIEGGVITDVQAIQAGTQDAESVSINARAIPELREKVLEAQSADIEEVSGASYTSPAFTDSVAGALEDAAEAYSS</sequence>
<gene>
    <name evidence="3" type="ORF">QQX09_07615</name>
</gene>
<keyword evidence="1" id="KW-0732">Signal</keyword>
<proteinExistence type="predicted"/>
<reference evidence="3" key="1">
    <citation type="submission" date="2023-06" db="EMBL/GenBank/DDBJ databases">
        <title>Sysu t00192.</title>
        <authorList>
            <person name="Gao L."/>
            <person name="Fang B.-Z."/>
            <person name="Li W.-J."/>
        </authorList>
    </citation>
    <scope>NUCLEOTIDE SEQUENCE</scope>
    <source>
        <strain evidence="3">SYSU T00192</strain>
    </source>
</reference>
<dbReference type="Proteomes" id="UP001172728">
    <property type="component" value="Unassembled WGS sequence"/>
</dbReference>
<dbReference type="PROSITE" id="PS51257">
    <property type="entry name" value="PROKAR_LIPOPROTEIN"/>
    <property type="match status" value="1"/>
</dbReference>
<dbReference type="RefSeq" id="WP_301133061.1">
    <property type="nucleotide sequence ID" value="NZ_JAUHPW010000005.1"/>
</dbReference>
<evidence type="ECO:0000256" key="1">
    <source>
        <dbReference type="SAM" id="SignalP"/>
    </source>
</evidence>
<dbReference type="EMBL" id="JAUHPW010000005">
    <property type="protein sequence ID" value="MDN4475720.1"/>
    <property type="molecule type" value="Genomic_DNA"/>
</dbReference>
<feature type="chain" id="PRO_5046588482" evidence="1">
    <location>
        <begin position="23"/>
        <end position="139"/>
    </location>
</feature>
<organism evidence="3 4">
    <name type="scientific">Demequina litoralis</name>
    <dbReference type="NCBI Taxonomy" id="3051660"/>
    <lineage>
        <taxon>Bacteria</taxon>
        <taxon>Bacillati</taxon>
        <taxon>Actinomycetota</taxon>
        <taxon>Actinomycetes</taxon>
        <taxon>Micrococcales</taxon>
        <taxon>Demequinaceae</taxon>
        <taxon>Demequina</taxon>
    </lineage>
</organism>
<evidence type="ECO:0000313" key="3">
    <source>
        <dbReference type="EMBL" id="MDN4475720.1"/>
    </source>
</evidence>
<feature type="domain" description="FMN-binding" evidence="2">
    <location>
        <begin position="58"/>
        <end position="133"/>
    </location>
</feature>
<name>A0ABT8G9A6_9MICO</name>
<accession>A0ABT8G9A6</accession>
<dbReference type="Gene3D" id="3.90.1010.20">
    <property type="match status" value="1"/>
</dbReference>
<evidence type="ECO:0000259" key="2">
    <source>
        <dbReference type="SMART" id="SM00900"/>
    </source>
</evidence>
<feature type="signal peptide" evidence="1">
    <location>
        <begin position="1"/>
        <end position="22"/>
    </location>
</feature>
<evidence type="ECO:0000313" key="4">
    <source>
        <dbReference type="Proteomes" id="UP001172728"/>
    </source>
</evidence>
<dbReference type="SMART" id="SM00900">
    <property type="entry name" value="FMN_bind"/>
    <property type="match status" value="1"/>
</dbReference>
<protein>
    <submittedName>
        <fullName evidence="3">FMN-binding protein</fullName>
    </submittedName>
</protein>
<dbReference type="InterPro" id="IPR007329">
    <property type="entry name" value="FMN-bd"/>
</dbReference>
<comment type="caution">
    <text evidence="3">The sequence shown here is derived from an EMBL/GenBank/DDBJ whole genome shotgun (WGS) entry which is preliminary data.</text>
</comment>
<keyword evidence="4" id="KW-1185">Reference proteome</keyword>